<evidence type="ECO:0000256" key="2">
    <source>
        <dbReference type="ARBA" id="ARBA00005569"/>
    </source>
</evidence>
<evidence type="ECO:0000313" key="7">
    <source>
        <dbReference type="WBParaSite" id="mrna-Wban_02927"/>
    </source>
</evidence>
<dbReference type="SUPFAM" id="SSF117289">
    <property type="entry name" value="Nucleoporin domain"/>
    <property type="match status" value="1"/>
</dbReference>
<evidence type="ECO:0000256" key="4">
    <source>
        <dbReference type="ARBA" id="ARBA00023242"/>
    </source>
</evidence>
<dbReference type="InterPro" id="IPR037624">
    <property type="entry name" value="Nup133-like"/>
</dbReference>
<dbReference type="AlphaFoldDB" id="A0AAF5PMQ4"/>
<organism evidence="6 7">
    <name type="scientific">Wuchereria bancrofti</name>
    <dbReference type="NCBI Taxonomy" id="6293"/>
    <lineage>
        <taxon>Eukaryota</taxon>
        <taxon>Metazoa</taxon>
        <taxon>Ecdysozoa</taxon>
        <taxon>Nematoda</taxon>
        <taxon>Chromadorea</taxon>
        <taxon>Rhabditida</taxon>
        <taxon>Spirurina</taxon>
        <taxon>Spiruromorpha</taxon>
        <taxon>Filarioidea</taxon>
        <taxon>Onchocercidae</taxon>
        <taxon>Wuchereria</taxon>
    </lineage>
</organism>
<dbReference type="PANTHER" id="PTHR13405">
    <property type="entry name" value="NUCLEAR PORE COMPLEX PROTEIN NUP133"/>
    <property type="match status" value="1"/>
</dbReference>
<comment type="similarity">
    <text evidence="2">Belongs to the nucleoporin Nup133 family.</text>
</comment>
<reference evidence="6" key="1">
    <citation type="submission" date="2015-03" db="EMBL/GenBank/DDBJ databases">
        <title>Wuchereria bancrofti Genome Sequencing Papua New Guinea Strain.</title>
        <authorList>
            <person name="Small S.T."/>
            <person name="Serre D."/>
            <person name="Zimmerman P.A."/>
        </authorList>
    </citation>
    <scope>NUCLEOTIDE SEQUENCE [LARGE SCALE GENOMIC DNA]</scope>
    <source>
        <strain evidence="6">pt0022</strain>
    </source>
</reference>
<evidence type="ECO:0000256" key="5">
    <source>
        <dbReference type="SAM" id="MobiDB-lite"/>
    </source>
</evidence>
<evidence type="ECO:0008006" key="8">
    <source>
        <dbReference type="Google" id="ProtNLM"/>
    </source>
</evidence>
<dbReference type="Gene3D" id="1.20.58.1380">
    <property type="match status" value="1"/>
</dbReference>
<protein>
    <recommendedName>
        <fullName evidence="8">Nucleoporin Nup133/Nup155-like N-terminal domain-containing protein</fullName>
    </recommendedName>
</protein>
<dbReference type="WBParaSite" id="mrna-Wban_02927">
    <property type="protein sequence ID" value="mrna-Wban_02927"/>
    <property type="gene ID" value="Wban_02927"/>
</dbReference>
<dbReference type="InterPro" id="IPR015943">
    <property type="entry name" value="WD40/YVTN_repeat-like_dom_sf"/>
</dbReference>
<dbReference type="GO" id="GO:0031080">
    <property type="term" value="C:nuclear pore outer ring"/>
    <property type="evidence" value="ECO:0007669"/>
    <property type="project" value="TreeGrafter"/>
</dbReference>
<dbReference type="Gene3D" id="2.130.10.10">
    <property type="entry name" value="YVTN repeat-like/Quinoprotein amine dehydrogenase"/>
    <property type="match status" value="1"/>
</dbReference>
<dbReference type="GO" id="GO:0017056">
    <property type="term" value="F:structural constituent of nuclear pore"/>
    <property type="evidence" value="ECO:0007669"/>
    <property type="project" value="InterPro"/>
</dbReference>
<feature type="region of interest" description="Disordered" evidence="5">
    <location>
        <begin position="1091"/>
        <end position="1111"/>
    </location>
</feature>
<reference evidence="7" key="3">
    <citation type="submission" date="2024-02" db="UniProtKB">
        <authorList>
            <consortium name="WormBaseParasite"/>
        </authorList>
    </citation>
    <scope>IDENTIFICATION</scope>
    <source>
        <strain evidence="7">pt0022</strain>
    </source>
</reference>
<keyword evidence="3" id="KW-0813">Transport</keyword>
<dbReference type="GO" id="GO:0000972">
    <property type="term" value="P:transcription-dependent tethering of RNA polymerase II gene DNA at nuclear periphery"/>
    <property type="evidence" value="ECO:0007669"/>
    <property type="project" value="TreeGrafter"/>
</dbReference>
<accession>A0AAF5PMQ4</accession>
<keyword evidence="4" id="KW-0539">Nucleus</keyword>
<dbReference type="Proteomes" id="UP000093561">
    <property type="component" value="Unassembled WGS sequence"/>
</dbReference>
<proteinExistence type="inferred from homology"/>
<feature type="compositionally biased region" description="Polar residues" evidence="5">
    <location>
        <begin position="1099"/>
        <end position="1111"/>
    </location>
</feature>
<name>A0AAF5PMQ4_WUCBA</name>
<comment type="subcellular location">
    <subcellularLocation>
        <location evidence="1">Nucleus</location>
    </subcellularLocation>
</comment>
<sequence length="1111" mass="125343">MESVELMLESVGNDYPGLVREALAGKEPNTLCSGSLSSCGYAWLIVGQSLYVWKYDAEDDYIGAPAVLNLPPSGLPYNAQTVCVYKRQGFSTLGIIAVTPEGVVRHWSMPDRQFSDSSVDLDREVALSLTRINLQSSEGICFLLATTTCSLFLLNVNASIAPTPGKRQRLSSEITIKTIHTNARSGISGKLASAIFGEGRQSGAKLVKALVYEQSNGDLVNSRSNASGSSNSIVAKNMHILAATEHHLHSYSIKDSAKIWSCELTNIASEHFASNLWNSYDVEEYSQWHEEIKTWILDAVNIRNGALVLFACSNKAVSKQIHFAFGYISEYDGAHPPVAIEWFCILKALSDKYEASEKSALANIALRLPTGSEQVLHDKMEGVLVVTQKAIYSFSLPDRLLKKTPFKLVLCAKYNATFISSGRDTRYCYIFLEETGLQRVRLLPRGFDANLAQTIAQMSKMEVHPINLSSATTDRRALAMAFYLFSKADLHEANNMMQEFLENRHAGIAQICVDYAIDLADDIPNDERWNAVNHPSHSGATADQLSSKSSFLLEVHLEEQKKRVLAMFILFIKNVGLDDKLNRTIKTHLSQSRSARSQIVELIEKIDIAIELYRWNKKKPSSIFDAAVKRILSKRKESIDGEQDLLTRYDYFFREISRIEELFNGLLEEEEDIIGNDDELLDYKLECVEYVGTALIIGKETIDERRDDAVLDIGNDLRWTQEKHILKPFIKHLNMLFNCINQAGHECPKYVALLKQGVLIAAFIMNEQAFDDRQNSPIVAKFLEISEHTIAIKLAKRFQDYKTLIRLACALPDFERKAKIEEYKEFFSSGDFCNMLYEYYLENGYMRDLLEVKEPEANLFFATQTNVGWMRDLENGDFAKACHTLKTLSRKSNDDVILKRRLLSFAKLSALCEDEVDNNFLEGIKRDLNLIKLQQKLDPNLEMKFDSSDPVSKIRSCTAEEIIKANLNDASCDIDRCFDALLTLSTLIDEEASNRTAGELVHSLQAKIWIAAIRANSEYWKKVTRDDDPKYPTVYSELLDRIAACAELSSERKLELIPDTKELAECLTEFSHNKLFGVLLRTIEEAARRSISDKEGMRGSSNETISYSVLS</sequence>
<reference evidence="6" key="2">
    <citation type="journal article" date="2016" name="Mol. Ecol.">
        <title>Population genomics of the filarial nematode parasite Wuchereria bancrofti from mosquitoes.</title>
        <authorList>
            <person name="Small S.T."/>
            <person name="Reimer L.J."/>
            <person name="Tisch D.J."/>
            <person name="King C.L."/>
            <person name="Christensen B.M."/>
            <person name="Siba P.M."/>
            <person name="Kazura J.W."/>
            <person name="Serre D."/>
            <person name="Zimmerman P.A."/>
        </authorList>
    </citation>
    <scope>NUCLEOTIDE SEQUENCE</scope>
    <source>
        <strain evidence="6">pt0022</strain>
    </source>
</reference>
<evidence type="ECO:0000256" key="1">
    <source>
        <dbReference type="ARBA" id="ARBA00004123"/>
    </source>
</evidence>
<evidence type="ECO:0000313" key="6">
    <source>
        <dbReference type="Proteomes" id="UP000093561"/>
    </source>
</evidence>
<dbReference type="PANTHER" id="PTHR13405:SF11">
    <property type="entry name" value="NUCLEAR PORE COMPLEX PROTEIN NUP133"/>
    <property type="match status" value="1"/>
</dbReference>
<evidence type="ECO:0000256" key="3">
    <source>
        <dbReference type="ARBA" id="ARBA00022448"/>
    </source>
</evidence>
<dbReference type="GO" id="GO:0006606">
    <property type="term" value="P:protein import into nucleus"/>
    <property type="evidence" value="ECO:0007669"/>
    <property type="project" value="TreeGrafter"/>
</dbReference>
<dbReference type="GO" id="GO:0016973">
    <property type="term" value="P:poly(A)+ mRNA export from nucleus"/>
    <property type="evidence" value="ECO:0007669"/>
    <property type="project" value="TreeGrafter"/>
</dbReference>